<comment type="caution">
    <text evidence="14">The sequence shown here is derived from an EMBL/GenBank/DDBJ whole genome shotgun (WGS) entry which is preliminary data.</text>
</comment>
<feature type="transmembrane region" description="Helical" evidence="12">
    <location>
        <begin position="228"/>
        <end position="251"/>
    </location>
</feature>
<dbReference type="PANTHER" id="PTHR39188:SF3">
    <property type="entry name" value="STAGE IV SPORULATION PROTEIN FB"/>
    <property type="match status" value="1"/>
</dbReference>
<feature type="transmembrane region" description="Helical" evidence="12">
    <location>
        <begin position="122"/>
        <end position="141"/>
    </location>
</feature>
<dbReference type="AlphaFoldDB" id="A0A7C1SPH6"/>
<keyword evidence="11 12" id="KW-0472">Membrane</keyword>
<evidence type="ECO:0000256" key="2">
    <source>
        <dbReference type="ARBA" id="ARBA00004141"/>
    </source>
</evidence>
<evidence type="ECO:0000256" key="11">
    <source>
        <dbReference type="ARBA" id="ARBA00023136"/>
    </source>
</evidence>
<dbReference type="GO" id="GO:0046872">
    <property type="term" value="F:metal ion binding"/>
    <property type="evidence" value="ECO:0007669"/>
    <property type="project" value="UniProtKB-KW"/>
</dbReference>
<evidence type="ECO:0000256" key="4">
    <source>
        <dbReference type="ARBA" id="ARBA00022670"/>
    </source>
</evidence>
<comment type="similarity">
    <text evidence="3">Belongs to the peptidase M50B family.</text>
</comment>
<accession>A0A7C1SPH6</accession>
<evidence type="ECO:0000256" key="7">
    <source>
        <dbReference type="ARBA" id="ARBA00022801"/>
    </source>
</evidence>
<keyword evidence="9 12" id="KW-1133">Transmembrane helix</keyword>
<dbReference type="EMBL" id="DRHH01000060">
    <property type="protein sequence ID" value="HEB14052.1"/>
    <property type="molecule type" value="Genomic_DNA"/>
</dbReference>
<dbReference type="GO" id="GO:0006508">
    <property type="term" value="P:proteolysis"/>
    <property type="evidence" value="ECO:0007669"/>
    <property type="project" value="UniProtKB-KW"/>
</dbReference>
<feature type="domain" description="Peptidase M50" evidence="13">
    <location>
        <begin position="118"/>
        <end position="163"/>
    </location>
</feature>
<comment type="cofactor">
    <cofactor evidence="1">
        <name>Zn(2+)</name>
        <dbReference type="ChEBI" id="CHEBI:29105"/>
    </cofactor>
</comment>
<keyword evidence="6" id="KW-0479">Metal-binding</keyword>
<reference evidence="14" key="1">
    <citation type="journal article" date="2020" name="mSystems">
        <title>Genome- and Community-Level Interaction Insights into Carbon Utilization and Element Cycling Functions of Hydrothermarchaeota in Hydrothermal Sediment.</title>
        <authorList>
            <person name="Zhou Z."/>
            <person name="Liu Y."/>
            <person name="Xu W."/>
            <person name="Pan J."/>
            <person name="Luo Z.H."/>
            <person name="Li M."/>
        </authorList>
    </citation>
    <scope>NUCLEOTIDE SEQUENCE [LARGE SCALE GENOMIC DNA]</scope>
    <source>
        <strain evidence="14">HyVt-365</strain>
    </source>
</reference>
<evidence type="ECO:0000256" key="12">
    <source>
        <dbReference type="SAM" id="Phobius"/>
    </source>
</evidence>
<evidence type="ECO:0000256" key="6">
    <source>
        <dbReference type="ARBA" id="ARBA00022723"/>
    </source>
</evidence>
<organism evidence="14">
    <name type="scientific">candidate division WWE3 bacterium</name>
    <dbReference type="NCBI Taxonomy" id="2053526"/>
    <lineage>
        <taxon>Bacteria</taxon>
        <taxon>Katanobacteria</taxon>
    </lineage>
</organism>
<keyword evidence="4" id="KW-0645">Protease</keyword>
<evidence type="ECO:0000256" key="1">
    <source>
        <dbReference type="ARBA" id="ARBA00001947"/>
    </source>
</evidence>
<name>A0A7C1SPH6_UNCKA</name>
<proteinExistence type="inferred from homology"/>
<feature type="transmembrane region" description="Helical" evidence="12">
    <location>
        <begin position="93"/>
        <end position="116"/>
    </location>
</feature>
<dbReference type="GO" id="GO:0008237">
    <property type="term" value="F:metallopeptidase activity"/>
    <property type="evidence" value="ECO:0007669"/>
    <property type="project" value="UniProtKB-KW"/>
</dbReference>
<protein>
    <recommendedName>
        <fullName evidence="13">Peptidase M50 domain-containing protein</fullName>
    </recommendedName>
</protein>
<dbReference type="Pfam" id="PF02163">
    <property type="entry name" value="Peptidase_M50"/>
    <property type="match status" value="1"/>
</dbReference>
<gene>
    <name evidence="14" type="ORF">ENI09_01440</name>
</gene>
<evidence type="ECO:0000256" key="5">
    <source>
        <dbReference type="ARBA" id="ARBA00022692"/>
    </source>
</evidence>
<sequence>MIQKLSKASPLVRLLAAMGSVIASFLIFWILVGSLPFAAVVVVSATIHELCHWFAFRKYGIRSGIVFFGFGAVTYPLDIKEDQISVELVTKTFWVYPAGVIGNLALGLLGLCLGPLASGWYLVSWINFLLALFNLAPASSFDGGKIVNAITFLFDKEREEKAVWLITATEAVAIFGTIQLMNTGVITQFIGIILVFFFGRDMLAKLLTNQHKGKLSPTEGGLSKQEAAKWAMVYFFLVSAAVIGLLFQLVYL</sequence>
<feature type="transmembrane region" description="Helical" evidence="12">
    <location>
        <begin position="186"/>
        <end position="207"/>
    </location>
</feature>
<keyword evidence="7" id="KW-0378">Hydrolase</keyword>
<dbReference type="GO" id="GO:0016020">
    <property type="term" value="C:membrane"/>
    <property type="evidence" value="ECO:0007669"/>
    <property type="project" value="UniProtKB-SubCell"/>
</dbReference>
<evidence type="ECO:0000256" key="8">
    <source>
        <dbReference type="ARBA" id="ARBA00022833"/>
    </source>
</evidence>
<evidence type="ECO:0000259" key="13">
    <source>
        <dbReference type="Pfam" id="PF02163"/>
    </source>
</evidence>
<keyword evidence="5 12" id="KW-0812">Transmembrane</keyword>
<keyword evidence="8" id="KW-0862">Zinc</keyword>
<dbReference type="InterPro" id="IPR008915">
    <property type="entry name" value="Peptidase_M50"/>
</dbReference>
<evidence type="ECO:0000313" key="14">
    <source>
        <dbReference type="EMBL" id="HEB14052.1"/>
    </source>
</evidence>
<evidence type="ECO:0000256" key="10">
    <source>
        <dbReference type="ARBA" id="ARBA00023049"/>
    </source>
</evidence>
<comment type="subcellular location">
    <subcellularLocation>
        <location evidence="2">Membrane</location>
        <topology evidence="2">Multi-pass membrane protein</topology>
    </subcellularLocation>
</comment>
<keyword evidence="10" id="KW-0482">Metalloprotease</keyword>
<dbReference type="Proteomes" id="UP000885744">
    <property type="component" value="Unassembled WGS sequence"/>
</dbReference>
<evidence type="ECO:0000256" key="9">
    <source>
        <dbReference type="ARBA" id="ARBA00022989"/>
    </source>
</evidence>
<dbReference type="PANTHER" id="PTHR39188">
    <property type="entry name" value="MEMBRANE-ASSOCIATED ZINC METALLOPROTEASE M50B"/>
    <property type="match status" value="1"/>
</dbReference>
<evidence type="ECO:0000256" key="3">
    <source>
        <dbReference type="ARBA" id="ARBA00007931"/>
    </source>
</evidence>